<sequence length="71" mass="7743">MAVHLISTNNRRLGSSLTPMVVRAGSAPHSGRLDSTPHSCRGSSLPDQWGRPSCRPCSGLSSRLWHRGRCF</sequence>
<evidence type="ECO:0000256" key="1">
    <source>
        <dbReference type="SAM" id="MobiDB-lite"/>
    </source>
</evidence>
<dbReference type="AlphaFoldDB" id="A0A319E0N3"/>
<gene>
    <name evidence="2" type="ORF">BO78DRAFT_452646</name>
</gene>
<protein>
    <submittedName>
        <fullName evidence="2">Uncharacterized protein</fullName>
    </submittedName>
</protein>
<evidence type="ECO:0000313" key="3">
    <source>
        <dbReference type="Proteomes" id="UP000248423"/>
    </source>
</evidence>
<name>A0A319E0N3_ASPSB</name>
<proteinExistence type="predicted"/>
<reference evidence="2 3" key="1">
    <citation type="submission" date="2018-02" db="EMBL/GenBank/DDBJ databases">
        <title>The genomes of Aspergillus section Nigri reveals drivers in fungal speciation.</title>
        <authorList>
            <consortium name="DOE Joint Genome Institute"/>
            <person name="Vesth T.C."/>
            <person name="Nybo J."/>
            <person name="Theobald S."/>
            <person name="Brandl J."/>
            <person name="Frisvad J.C."/>
            <person name="Nielsen K.F."/>
            <person name="Lyhne E.K."/>
            <person name="Kogle M.E."/>
            <person name="Kuo A."/>
            <person name="Riley R."/>
            <person name="Clum A."/>
            <person name="Nolan M."/>
            <person name="Lipzen A."/>
            <person name="Salamov A."/>
            <person name="Henrissat B."/>
            <person name="Wiebenga A."/>
            <person name="De vries R.P."/>
            <person name="Grigoriev I.V."/>
            <person name="Mortensen U.H."/>
            <person name="Andersen M.R."/>
            <person name="Baker S.E."/>
        </authorList>
    </citation>
    <scope>NUCLEOTIDE SEQUENCE [LARGE SCALE GENOMIC DNA]</scope>
    <source>
        <strain evidence="2 3">CBS 121057</strain>
    </source>
</reference>
<feature type="non-terminal residue" evidence="2">
    <location>
        <position position="1"/>
    </location>
</feature>
<dbReference type="Proteomes" id="UP000248423">
    <property type="component" value="Unassembled WGS sequence"/>
</dbReference>
<accession>A0A319E0N3</accession>
<feature type="compositionally biased region" description="Polar residues" evidence="1">
    <location>
        <begin position="36"/>
        <end position="46"/>
    </location>
</feature>
<keyword evidence="3" id="KW-1185">Reference proteome</keyword>
<organism evidence="2 3">
    <name type="scientific">Aspergillus sclerotiicarbonarius (strain CBS 121057 / IBT 28362)</name>
    <dbReference type="NCBI Taxonomy" id="1448318"/>
    <lineage>
        <taxon>Eukaryota</taxon>
        <taxon>Fungi</taxon>
        <taxon>Dikarya</taxon>
        <taxon>Ascomycota</taxon>
        <taxon>Pezizomycotina</taxon>
        <taxon>Eurotiomycetes</taxon>
        <taxon>Eurotiomycetidae</taxon>
        <taxon>Eurotiales</taxon>
        <taxon>Aspergillaceae</taxon>
        <taxon>Aspergillus</taxon>
        <taxon>Aspergillus subgen. Circumdati</taxon>
    </lineage>
</organism>
<feature type="region of interest" description="Disordered" evidence="1">
    <location>
        <begin position="25"/>
        <end position="48"/>
    </location>
</feature>
<dbReference type="VEuPathDB" id="FungiDB:BO78DRAFT_452646"/>
<dbReference type="EMBL" id="KZ826385">
    <property type="protein sequence ID" value="PYI03050.1"/>
    <property type="molecule type" value="Genomic_DNA"/>
</dbReference>
<evidence type="ECO:0000313" key="2">
    <source>
        <dbReference type="EMBL" id="PYI03050.1"/>
    </source>
</evidence>